<protein>
    <submittedName>
        <fullName evidence="4">Molecular chaperone DnaK</fullName>
    </submittedName>
</protein>
<dbReference type="InterPro" id="IPR043129">
    <property type="entry name" value="ATPase_NBD"/>
</dbReference>
<dbReference type="Gene3D" id="3.30.420.40">
    <property type="match status" value="1"/>
</dbReference>
<dbReference type="GO" id="GO:0140662">
    <property type="term" value="F:ATP-dependent protein folding chaperone"/>
    <property type="evidence" value="ECO:0007669"/>
    <property type="project" value="InterPro"/>
</dbReference>
<dbReference type="AlphaFoldDB" id="A0A7C1DIZ8"/>
<dbReference type="Pfam" id="PF00012">
    <property type="entry name" value="HSP70"/>
    <property type="match status" value="1"/>
</dbReference>
<dbReference type="FunFam" id="3.30.30.30:FF:000003">
    <property type="entry name" value="Heat shock protein 9"/>
    <property type="match status" value="1"/>
</dbReference>
<evidence type="ECO:0000313" key="4">
    <source>
        <dbReference type="EMBL" id="HDQ88610.1"/>
    </source>
</evidence>
<evidence type="ECO:0000256" key="1">
    <source>
        <dbReference type="ARBA" id="ARBA00007381"/>
    </source>
</evidence>
<dbReference type="PRINTS" id="PR00301">
    <property type="entry name" value="HEATSHOCK70"/>
</dbReference>
<dbReference type="PANTHER" id="PTHR19375">
    <property type="entry name" value="HEAT SHOCK PROTEIN 70KDA"/>
    <property type="match status" value="1"/>
</dbReference>
<proteinExistence type="inferred from homology"/>
<dbReference type="InterPro" id="IPR018181">
    <property type="entry name" value="Heat_shock_70_CS"/>
</dbReference>
<dbReference type="SUPFAM" id="SSF53067">
    <property type="entry name" value="Actin-like ATPase domain"/>
    <property type="match status" value="1"/>
</dbReference>
<sequence length="129" mass="13862">MSKIIGIDLGTTNSCMSVMESGQAKVIVNAEGGNTTPSVVAPTSDLVGVPAKRQQVVNPKNTIFSIKRLMGRKFSDPEVAEIQKDYPYTIVEGSNGLACVEVEGKTYTPQEISAKILVKLKKDAEKYLG</sequence>
<dbReference type="GO" id="GO:0005524">
    <property type="term" value="F:ATP binding"/>
    <property type="evidence" value="ECO:0007669"/>
    <property type="project" value="UniProtKB-KW"/>
</dbReference>
<dbReference type="PROSITE" id="PS00297">
    <property type="entry name" value="HSP70_1"/>
    <property type="match status" value="1"/>
</dbReference>
<dbReference type="Gene3D" id="3.30.30.30">
    <property type="match status" value="1"/>
</dbReference>
<keyword evidence="3" id="KW-0067">ATP-binding</keyword>
<comment type="similarity">
    <text evidence="1">Belongs to the heat shock protein 70 family.</text>
</comment>
<comment type="caution">
    <text evidence="4">The sequence shown here is derived from an EMBL/GenBank/DDBJ whole genome shotgun (WGS) entry which is preliminary data.</text>
</comment>
<organism evidence="4">
    <name type="scientific">candidate division WWE3 bacterium</name>
    <dbReference type="NCBI Taxonomy" id="2053526"/>
    <lineage>
        <taxon>Bacteria</taxon>
        <taxon>Katanobacteria</taxon>
    </lineage>
</organism>
<accession>A0A7C1DIZ8</accession>
<gene>
    <name evidence="4" type="primary">dnaK</name>
    <name evidence="4" type="ORF">ENN92_00455</name>
</gene>
<dbReference type="EMBL" id="DSDM01000025">
    <property type="protein sequence ID" value="HDQ88610.1"/>
    <property type="molecule type" value="Genomic_DNA"/>
</dbReference>
<reference evidence="4" key="1">
    <citation type="journal article" date="2020" name="mSystems">
        <title>Genome- and Community-Level Interaction Insights into Carbon Utilization and Element Cycling Functions of Hydrothermarchaeota in Hydrothermal Sediment.</title>
        <authorList>
            <person name="Zhou Z."/>
            <person name="Liu Y."/>
            <person name="Xu W."/>
            <person name="Pan J."/>
            <person name="Luo Z.H."/>
            <person name="Li M."/>
        </authorList>
    </citation>
    <scope>NUCLEOTIDE SEQUENCE [LARGE SCALE GENOMIC DNA]</scope>
    <source>
        <strain evidence="4">SpSt-1219</strain>
    </source>
</reference>
<feature type="non-terminal residue" evidence="4">
    <location>
        <position position="129"/>
    </location>
</feature>
<keyword evidence="2" id="KW-0547">Nucleotide-binding</keyword>
<dbReference type="InterPro" id="IPR013126">
    <property type="entry name" value="Hsp_70_fam"/>
</dbReference>
<dbReference type="Proteomes" id="UP000886066">
    <property type="component" value="Unassembled WGS sequence"/>
</dbReference>
<evidence type="ECO:0000256" key="2">
    <source>
        <dbReference type="ARBA" id="ARBA00022741"/>
    </source>
</evidence>
<name>A0A7C1DIZ8_UNCKA</name>
<evidence type="ECO:0000256" key="3">
    <source>
        <dbReference type="ARBA" id="ARBA00022840"/>
    </source>
</evidence>